<reference evidence="1" key="2">
    <citation type="submission" date="2023-05" db="EMBL/GenBank/DDBJ databases">
        <authorList>
            <consortium name="Lawrence Berkeley National Laboratory"/>
            <person name="Steindorff A."/>
            <person name="Hensen N."/>
            <person name="Bonometti L."/>
            <person name="Westerberg I."/>
            <person name="Brannstrom I.O."/>
            <person name="Guillou S."/>
            <person name="Cros-Aarteil S."/>
            <person name="Calhoun S."/>
            <person name="Haridas S."/>
            <person name="Kuo A."/>
            <person name="Mondo S."/>
            <person name="Pangilinan J."/>
            <person name="Riley R."/>
            <person name="Labutti K."/>
            <person name="Andreopoulos B."/>
            <person name="Lipzen A."/>
            <person name="Chen C."/>
            <person name="Yanf M."/>
            <person name="Daum C."/>
            <person name="Ng V."/>
            <person name="Clum A."/>
            <person name="Ohm R."/>
            <person name="Martin F."/>
            <person name="Silar P."/>
            <person name="Natvig D."/>
            <person name="Lalanne C."/>
            <person name="Gautier V."/>
            <person name="Ament-Velasquez S.L."/>
            <person name="Kruys A."/>
            <person name="Hutchinson M.I."/>
            <person name="Powell A.J."/>
            <person name="Barry K."/>
            <person name="Miller A.N."/>
            <person name="Grigoriev I.V."/>
            <person name="Debuchy R."/>
            <person name="Gladieux P."/>
            <person name="Thoren M.H."/>
            <person name="Johannesson H."/>
        </authorList>
    </citation>
    <scope>NUCLEOTIDE SEQUENCE</scope>
    <source>
        <strain evidence="1">PSN309</strain>
    </source>
</reference>
<protein>
    <submittedName>
        <fullName evidence="1">Uncharacterized protein</fullName>
    </submittedName>
</protein>
<comment type="caution">
    <text evidence="1">The sequence shown here is derived from an EMBL/GenBank/DDBJ whole genome shotgun (WGS) entry which is preliminary data.</text>
</comment>
<dbReference type="Proteomes" id="UP001302126">
    <property type="component" value="Unassembled WGS sequence"/>
</dbReference>
<keyword evidence="2" id="KW-1185">Reference proteome</keyword>
<proteinExistence type="predicted"/>
<sequence length="51" mass="6155">ELESYTLSNIKVEHTIQHTTDLLPKNYRQARKLYNFEAYWLPAMKQQDQSL</sequence>
<evidence type="ECO:0000313" key="1">
    <source>
        <dbReference type="EMBL" id="KAK4181996.1"/>
    </source>
</evidence>
<accession>A0AAN6WIR5</accession>
<name>A0AAN6WIR5_9PEZI</name>
<dbReference type="AlphaFoldDB" id="A0AAN6WIR5"/>
<organism evidence="1 2">
    <name type="scientific">Podospora australis</name>
    <dbReference type="NCBI Taxonomy" id="1536484"/>
    <lineage>
        <taxon>Eukaryota</taxon>
        <taxon>Fungi</taxon>
        <taxon>Dikarya</taxon>
        <taxon>Ascomycota</taxon>
        <taxon>Pezizomycotina</taxon>
        <taxon>Sordariomycetes</taxon>
        <taxon>Sordariomycetidae</taxon>
        <taxon>Sordariales</taxon>
        <taxon>Podosporaceae</taxon>
        <taxon>Podospora</taxon>
    </lineage>
</organism>
<reference evidence="1" key="1">
    <citation type="journal article" date="2023" name="Mol. Phylogenet. Evol.">
        <title>Genome-scale phylogeny and comparative genomics of the fungal order Sordariales.</title>
        <authorList>
            <person name="Hensen N."/>
            <person name="Bonometti L."/>
            <person name="Westerberg I."/>
            <person name="Brannstrom I.O."/>
            <person name="Guillou S."/>
            <person name="Cros-Aarteil S."/>
            <person name="Calhoun S."/>
            <person name="Haridas S."/>
            <person name="Kuo A."/>
            <person name="Mondo S."/>
            <person name="Pangilinan J."/>
            <person name="Riley R."/>
            <person name="LaButti K."/>
            <person name="Andreopoulos B."/>
            <person name="Lipzen A."/>
            <person name="Chen C."/>
            <person name="Yan M."/>
            <person name="Daum C."/>
            <person name="Ng V."/>
            <person name="Clum A."/>
            <person name="Steindorff A."/>
            <person name="Ohm R.A."/>
            <person name="Martin F."/>
            <person name="Silar P."/>
            <person name="Natvig D.O."/>
            <person name="Lalanne C."/>
            <person name="Gautier V."/>
            <person name="Ament-Velasquez S.L."/>
            <person name="Kruys A."/>
            <person name="Hutchinson M.I."/>
            <person name="Powell A.J."/>
            <person name="Barry K."/>
            <person name="Miller A.N."/>
            <person name="Grigoriev I.V."/>
            <person name="Debuchy R."/>
            <person name="Gladieux P."/>
            <person name="Hiltunen Thoren M."/>
            <person name="Johannesson H."/>
        </authorList>
    </citation>
    <scope>NUCLEOTIDE SEQUENCE</scope>
    <source>
        <strain evidence="1">PSN309</strain>
    </source>
</reference>
<feature type="non-terminal residue" evidence="1">
    <location>
        <position position="51"/>
    </location>
</feature>
<feature type="non-terminal residue" evidence="1">
    <location>
        <position position="1"/>
    </location>
</feature>
<evidence type="ECO:0000313" key="2">
    <source>
        <dbReference type="Proteomes" id="UP001302126"/>
    </source>
</evidence>
<dbReference type="EMBL" id="MU864853">
    <property type="protein sequence ID" value="KAK4181996.1"/>
    <property type="molecule type" value="Genomic_DNA"/>
</dbReference>
<gene>
    <name evidence="1" type="ORF">QBC35DRAFT_352823</name>
</gene>